<dbReference type="SUPFAM" id="SSF101821">
    <property type="entry name" value="Aminopeptidase/glucanase lid domain"/>
    <property type="match status" value="1"/>
</dbReference>
<dbReference type="GO" id="GO:0046872">
    <property type="term" value="F:metal ion binding"/>
    <property type="evidence" value="ECO:0007669"/>
    <property type="project" value="UniProtKB-UniRule"/>
</dbReference>
<feature type="binding site" evidence="8">
    <location>
        <position position="234"/>
    </location>
    <ligand>
        <name>Zn(2+)</name>
        <dbReference type="ChEBI" id="CHEBI:29105"/>
        <label>1</label>
    </ligand>
</feature>
<protein>
    <recommendedName>
        <fullName evidence="11">M42 family metallopeptidase</fullName>
    </recommendedName>
</protein>
<evidence type="ECO:0000256" key="2">
    <source>
        <dbReference type="ARBA" id="ARBA00022438"/>
    </source>
</evidence>
<dbReference type="RefSeq" id="WP_148134107.1">
    <property type="nucleotide sequence ID" value="NZ_CP017634.1"/>
</dbReference>
<dbReference type="KEGG" id="fwa:DCMF_08910"/>
<dbReference type="GO" id="GO:0004177">
    <property type="term" value="F:aminopeptidase activity"/>
    <property type="evidence" value="ECO:0007669"/>
    <property type="project" value="UniProtKB-UniRule"/>
</dbReference>
<comment type="similarity">
    <text evidence="1 6">Belongs to the peptidase M42 family.</text>
</comment>
<proteinExistence type="inferred from homology"/>
<comment type="cofactor">
    <cofactor evidence="8">
        <name>a divalent metal cation</name>
        <dbReference type="ChEBI" id="CHEBI:60240"/>
    </cofactor>
    <text evidence="8">Binds 2 divalent metal cations per subunit.</text>
</comment>
<feature type="binding site" evidence="8">
    <location>
        <position position="179"/>
    </location>
    <ligand>
        <name>Zn(2+)</name>
        <dbReference type="ChEBI" id="CHEBI:29105"/>
        <label>1</label>
    </ligand>
</feature>
<evidence type="ECO:0000256" key="6">
    <source>
        <dbReference type="PIRNR" id="PIRNR001123"/>
    </source>
</evidence>
<dbReference type="Gene3D" id="3.40.630.10">
    <property type="entry name" value="Zn peptidases"/>
    <property type="match status" value="1"/>
</dbReference>
<dbReference type="EMBL" id="CP017634">
    <property type="protein sequence ID" value="ATW24873.1"/>
    <property type="molecule type" value="Genomic_DNA"/>
</dbReference>
<dbReference type="PIRSF" id="PIRSF001123">
    <property type="entry name" value="PepA_GA"/>
    <property type="match status" value="1"/>
</dbReference>
<dbReference type="PANTHER" id="PTHR32481:SF0">
    <property type="entry name" value="AMINOPEPTIDASE YPDE-RELATED"/>
    <property type="match status" value="1"/>
</dbReference>
<name>A0A3G1KQX8_FORW1</name>
<dbReference type="SUPFAM" id="SSF53187">
    <property type="entry name" value="Zn-dependent exopeptidases"/>
    <property type="match status" value="1"/>
</dbReference>
<keyword evidence="5" id="KW-0378">Hydrolase</keyword>
<evidence type="ECO:0000256" key="3">
    <source>
        <dbReference type="ARBA" id="ARBA00022670"/>
    </source>
</evidence>
<keyword evidence="10" id="KW-1185">Reference proteome</keyword>
<feature type="binding site" evidence="8">
    <location>
        <position position="65"/>
    </location>
    <ligand>
        <name>Zn(2+)</name>
        <dbReference type="ChEBI" id="CHEBI:29105"/>
        <label>1</label>
    </ligand>
</feature>
<evidence type="ECO:0000313" key="9">
    <source>
        <dbReference type="EMBL" id="ATW24873.1"/>
    </source>
</evidence>
<dbReference type="Gene3D" id="2.40.30.40">
    <property type="entry name" value="Peptidase M42, domain 2"/>
    <property type="match status" value="1"/>
</dbReference>
<dbReference type="Pfam" id="PF05343">
    <property type="entry name" value="Peptidase_M42"/>
    <property type="match status" value="1"/>
</dbReference>
<keyword evidence="2" id="KW-0031">Aminopeptidase</keyword>
<dbReference type="InterPro" id="IPR008007">
    <property type="entry name" value="Peptidase_M42"/>
</dbReference>
<feature type="binding site" evidence="8">
    <location>
        <position position="179"/>
    </location>
    <ligand>
        <name>Zn(2+)</name>
        <dbReference type="ChEBI" id="CHEBI:29105"/>
        <label>2</label>
    </ligand>
</feature>
<evidence type="ECO:0000313" key="10">
    <source>
        <dbReference type="Proteomes" id="UP000323521"/>
    </source>
</evidence>
<dbReference type="Proteomes" id="UP000323521">
    <property type="component" value="Chromosome"/>
</dbReference>
<keyword evidence="3" id="KW-0645">Protease</keyword>
<organism evidence="9 10">
    <name type="scientific">Formimonas warabiya</name>
    <dbReference type="NCBI Taxonomy" id="1761012"/>
    <lineage>
        <taxon>Bacteria</taxon>
        <taxon>Bacillati</taxon>
        <taxon>Bacillota</taxon>
        <taxon>Clostridia</taxon>
        <taxon>Eubacteriales</taxon>
        <taxon>Peptococcaceae</taxon>
        <taxon>Candidatus Formimonas</taxon>
    </lineage>
</organism>
<sequence>MRVEKLVREMSLIPALCGHEQKMAKYLKDLFDALGYETAEDVFGNVIAKVAGKSQDGPTVMVFAHMDQVGFMVRKIDEGGFILLERVGGIPEKVLPGLKVQIQNEKGEMIPGLIGVKAHHATLPEEKYSVERYQDLFVDIGARSKQQVLDLGIDIGAPVVYYPSYDRLQGTRVVATSLDNRCATAVLADMAYRLKETPPETTVYLVGTVQEEYNLRGGMMAARKIKPDIAICVDVALDTHTPDLTGKGDVSMGGGPVIILYNFHGRGTLNGTIPHPGLVRYLKQVADWEKIPIQKEAAIGGLTDLAYVQLEGEGAICVDIGVPARYFHSPVETCDLADVQMTSIFLTAAVTRINKNTIFTR</sequence>
<dbReference type="InterPro" id="IPR023367">
    <property type="entry name" value="Peptidase_M42_dom2"/>
</dbReference>
<keyword evidence="4 8" id="KW-0479">Metal-binding</keyword>
<dbReference type="OrthoDB" id="9772053at2"/>
<evidence type="ECO:0008006" key="11">
    <source>
        <dbReference type="Google" id="ProtNLM"/>
    </source>
</evidence>
<feature type="binding site" evidence="8">
    <location>
        <position position="328"/>
    </location>
    <ligand>
        <name>Zn(2+)</name>
        <dbReference type="ChEBI" id="CHEBI:29105"/>
        <label>2</label>
    </ligand>
</feature>
<feature type="binding site" evidence="8">
    <location>
        <position position="212"/>
    </location>
    <ligand>
        <name>Zn(2+)</name>
        <dbReference type="ChEBI" id="CHEBI:29105"/>
        <label>2</label>
    </ligand>
</feature>
<evidence type="ECO:0000256" key="4">
    <source>
        <dbReference type="ARBA" id="ARBA00022723"/>
    </source>
</evidence>
<reference evidence="9 10" key="1">
    <citation type="submission" date="2016-10" db="EMBL/GenBank/DDBJ databases">
        <title>Complete Genome Sequence of Peptococcaceae strain DCMF.</title>
        <authorList>
            <person name="Edwards R.J."/>
            <person name="Holland S.I."/>
            <person name="Deshpande N.P."/>
            <person name="Wong Y.K."/>
            <person name="Ertan H."/>
            <person name="Manefield M."/>
            <person name="Russell T.L."/>
            <person name="Lee M.J."/>
        </authorList>
    </citation>
    <scope>NUCLEOTIDE SEQUENCE [LARGE SCALE GENOMIC DNA]</scope>
    <source>
        <strain evidence="9 10">DCMF</strain>
    </source>
</reference>
<accession>A0A3G1KQX8</accession>
<gene>
    <name evidence="9" type="ORF">DCMF_08910</name>
</gene>
<dbReference type="GO" id="GO:0006508">
    <property type="term" value="P:proteolysis"/>
    <property type="evidence" value="ECO:0007669"/>
    <property type="project" value="UniProtKB-KW"/>
</dbReference>
<evidence type="ECO:0000256" key="7">
    <source>
        <dbReference type="PIRSR" id="PIRSR001123-1"/>
    </source>
</evidence>
<evidence type="ECO:0000256" key="8">
    <source>
        <dbReference type="PIRSR" id="PIRSR001123-2"/>
    </source>
</evidence>
<dbReference type="InterPro" id="IPR051464">
    <property type="entry name" value="Peptidase_M42_aminopept"/>
</dbReference>
<evidence type="ECO:0000256" key="1">
    <source>
        <dbReference type="ARBA" id="ARBA00006272"/>
    </source>
</evidence>
<dbReference type="AlphaFoldDB" id="A0A3G1KQX8"/>
<dbReference type="PANTHER" id="PTHR32481">
    <property type="entry name" value="AMINOPEPTIDASE"/>
    <property type="match status" value="1"/>
</dbReference>
<feature type="active site" description="Proton acceptor" evidence="7">
    <location>
        <position position="211"/>
    </location>
</feature>
<evidence type="ECO:0000256" key="5">
    <source>
        <dbReference type="ARBA" id="ARBA00022801"/>
    </source>
</evidence>